<evidence type="ECO:0000313" key="2">
    <source>
        <dbReference type="Proteomes" id="UP001301350"/>
    </source>
</evidence>
<protein>
    <submittedName>
        <fullName evidence="1">Uncharacterized protein</fullName>
    </submittedName>
</protein>
<organism evidence="1 2">
    <name type="scientific">Cyanidium caldarium</name>
    <name type="common">Red alga</name>
    <dbReference type="NCBI Taxonomy" id="2771"/>
    <lineage>
        <taxon>Eukaryota</taxon>
        <taxon>Rhodophyta</taxon>
        <taxon>Bangiophyceae</taxon>
        <taxon>Cyanidiales</taxon>
        <taxon>Cyanidiaceae</taxon>
        <taxon>Cyanidium</taxon>
    </lineage>
</organism>
<name>A0AAV9IXI0_CYACA</name>
<proteinExistence type="predicted"/>
<dbReference type="AlphaFoldDB" id="A0AAV9IXI0"/>
<dbReference type="EMBL" id="JANCYW010000009">
    <property type="protein sequence ID" value="KAK4536790.1"/>
    <property type="molecule type" value="Genomic_DNA"/>
</dbReference>
<evidence type="ECO:0000313" key="1">
    <source>
        <dbReference type="EMBL" id="KAK4536790.1"/>
    </source>
</evidence>
<sequence>MPRVYAREDGVFDSIRLGDVVRMHGTDPSKLQFQFALYKSFSTDALTEWTGYDLPTDLRVGAKFGTWRPLQDYDWDHGEPGAFRPARSGSTKTVEWHRPPVVSLSISTLLSDIGGGEPRTRGSLRYRARIDSASNRWTYGVEADRLVALGQLQSTRGFINVQYVKRPNQPEFVVESRMGIEQVARLGRLRTVLRAGINPDGDTTLDVRSLTWMGKRKLEKIGRRRWARA</sequence>
<dbReference type="Proteomes" id="UP001301350">
    <property type="component" value="Unassembled WGS sequence"/>
</dbReference>
<comment type="caution">
    <text evidence="1">The sequence shown here is derived from an EMBL/GenBank/DDBJ whole genome shotgun (WGS) entry which is preliminary data.</text>
</comment>
<accession>A0AAV9IXI0</accession>
<gene>
    <name evidence="1" type="ORF">CDCA_CDCA09G2815</name>
</gene>
<keyword evidence="2" id="KW-1185">Reference proteome</keyword>
<reference evidence="1 2" key="1">
    <citation type="submission" date="2022-07" db="EMBL/GenBank/DDBJ databases">
        <title>Genome-wide signatures of adaptation to extreme environments.</title>
        <authorList>
            <person name="Cho C.H."/>
            <person name="Yoon H.S."/>
        </authorList>
    </citation>
    <scope>NUCLEOTIDE SEQUENCE [LARGE SCALE GENOMIC DNA]</scope>
    <source>
        <strain evidence="1 2">DBV 063 E5</strain>
    </source>
</reference>